<dbReference type="RefSeq" id="WP_122202640.1">
    <property type="nucleotide sequence ID" value="NZ_QRKC01000011.1"/>
</dbReference>
<dbReference type="EMBL" id="QSEF01000004">
    <property type="protein sequence ID" value="RGZ50266.1"/>
    <property type="molecule type" value="Genomic_DNA"/>
</dbReference>
<organism evidence="2 3">
    <name type="scientific">Parabacteroides merdae</name>
    <dbReference type="NCBI Taxonomy" id="46503"/>
    <lineage>
        <taxon>Bacteria</taxon>
        <taxon>Pseudomonadati</taxon>
        <taxon>Bacteroidota</taxon>
        <taxon>Bacteroidia</taxon>
        <taxon>Bacteroidales</taxon>
        <taxon>Tannerellaceae</taxon>
        <taxon>Parabacteroides</taxon>
    </lineage>
</organism>
<reference evidence="3 4" key="1">
    <citation type="submission" date="2018-08" db="EMBL/GenBank/DDBJ databases">
        <title>A genome reference for cultivated species of the human gut microbiota.</title>
        <authorList>
            <person name="Zou Y."/>
            <person name="Xue W."/>
            <person name="Luo G."/>
        </authorList>
    </citation>
    <scope>NUCLEOTIDE SEQUENCE [LARGE SCALE GENOMIC DNA]</scope>
    <source>
        <strain evidence="2 3">AM16-50</strain>
        <strain evidence="1 4">AM50-15</strain>
    </source>
</reference>
<evidence type="ECO:0000313" key="3">
    <source>
        <dbReference type="Proteomes" id="UP000283732"/>
    </source>
</evidence>
<proteinExistence type="predicted"/>
<evidence type="ECO:0000313" key="2">
    <source>
        <dbReference type="EMBL" id="RHH74706.1"/>
    </source>
</evidence>
<dbReference type="AlphaFoldDB" id="A0A3R6GMU2"/>
<dbReference type="Proteomes" id="UP000285173">
    <property type="component" value="Unassembled WGS sequence"/>
</dbReference>
<evidence type="ECO:0000313" key="1">
    <source>
        <dbReference type="EMBL" id="RGZ50266.1"/>
    </source>
</evidence>
<evidence type="ECO:0000313" key="4">
    <source>
        <dbReference type="Proteomes" id="UP000285173"/>
    </source>
</evidence>
<sequence length="154" mass="17864">MTTKKEPKGIRVKDPQKYEYAYLLYMQRVPQKEIAERVGVSQQTLVKWKDDGGWELKRVARTVSRDQIINKTLLKINELLDSEEDFNGDEFAKLSSQLEKIKGGYTMDDVADILTKFGDYIIEQSASDKAITTEFVQLLTKYQDKYLLMRINNG</sequence>
<gene>
    <name evidence="2" type="ORF">DW191_17480</name>
    <name evidence="1" type="ORF">DW986_03100</name>
</gene>
<protein>
    <submittedName>
        <fullName evidence="2">Uncharacterized protein</fullName>
    </submittedName>
</protein>
<dbReference type="Proteomes" id="UP000283732">
    <property type="component" value="Unassembled WGS sequence"/>
</dbReference>
<accession>A0A3R6GMU2</accession>
<dbReference type="Gene3D" id="1.10.10.60">
    <property type="entry name" value="Homeodomain-like"/>
    <property type="match status" value="1"/>
</dbReference>
<dbReference type="EMBL" id="QRKC01000011">
    <property type="protein sequence ID" value="RHH74706.1"/>
    <property type="molecule type" value="Genomic_DNA"/>
</dbReference>
<comment type="caution">
    <text evidence="2">The sequence shown here is derived from an EMBL/GenBank/DDBJ whole genome shotgun (WGS) entry which is preliminary data.</text>
</comment>
<name>A0A3R6GMU2_9BACT</name>